<name>A0A431WE32_9GAMM</name>
<evidence type="ECO:0000313" key="1">
    <source>
        <dbReference type="EMBL" id="RTR33477.1"/>
    </source>
</evidence>
<accession>A0A431WE32</accession>
<organism evidence="1 2">
    <name type="scientific">Shewanella atlantica</name>
    <dbReference type="NCBI Taxonomy" id="271099"/>
    <lineage>
        <taxon>Bacteria</taxon>
        <taxon>Pseudomonadati</taxon>
        <taxon>Pseudomonadota</taxon>
        <taxon>Gammaproteobacteria</taxon>
        <taxon>Alteromonadales</taxon>
        <taxon>Shewanellaceae</taxon>
        <taxon>Shewanella</taxon>
    </lineage>
</organism>
<keyword evidence="2" id="KW-1185">Reference proteome</keyword>
<comment type="caution">
    <text evidence="1">The sequence shown here is derived from an EMBL/GenBank/DDBJ whole genome shotgun (WGS) entry which is preliminary data.</text>
</comment>
<dbReference type="OrthoDB" id="6264288at2"/>
<reference evidence="1 2" key="1">
    <citation type="submission" date="2018-12" db="EMBL/GenBank/DDBJ databases">
        <authorList>
            <person name="Yu L."/>
        </authorList>
    </citation>
    <scope>NUCLEOTIDE SEQUENCE [LARGE SCALE GENOMIC DNA]</scope>
    <source>
        <strain evidence="1 2">HAW-EB5</strain>
    </source>
</reference>
<dbReference type="EMBL" id="RXNV01000002">
    <property type="protein sequence ID" value="RTR33477.1"/>
    <property type="molecule type" value="Genomic_DNA"/>
</dbReference>
<proteinExistence type="predicted"/>
<dbReference type="Proteomes" id="UP000282060">
    <property type="component" value="Unassembled WGS sequence"/>
</dbReference>
<sequence>MEQQQAWVYHGENPKAGRKLLLLEVEELMLAIPLIYRLIHPDEMLLRKDWFLPELIEDNSQESSRKSDKYISLVPLLQRVTQLRKDHELLSAPLQQLNLSLNSYFSDLGWRMVRRELSQLKKRQKKAHIELSKDIITKLKHYMERGQFESFDQAIDNLLTEVNTSHELEQ</sequence>
<dbReference type="RefSeq" id="WP_126505032.1">
    <property type="nucleotide sequence ID" value="NZ_RXNV01000002.1"/>
</dbReference>
<evidence type="ECO:0000313" key="2">
    <source>
        <dbReference type="Proteomes" id="UP000282060"/>
    </source>
</evidence>
<gene>
    <name evidence="1" type="ORF">EKG39_07035</name>
</gene>
<dbReference type="AlphaFoldDB" id="A0A431WE32"/>
<protein>
    <submittedName>
        <fullName evidence="1">Uncharacterized protein</fullName>
    </submittedName>
</protein>